<dbReference type="EMBL" id="CAEZXN010000057">
    <property type="protein sequence ID" value="CAB4708290.1"/>
    <property type="molecule type" value="Genomic_DNA"/>
</dbReference>
<dbReference type="Gene3D" id="1.10.10.410">
    <property type="match status" value="1"/>
</dbReference>
<accession>A0A6J7BBP9</accession>
<evidence type="ECO:0000313" key="2">
    <source>
        <dbReference type="EMBL" id="CAB4708290.1"/>
    </source>
</evidence>
<dbReference type="AlphaFoldDB" id="A0A6J7BBP9"/>
<dbReference type="SUPFAM" id="SSF89095">
    <property type="entry name" value="GatB/YqeY motif"/>
    <property type="match status" value="1"/>
</dbReference>
<dbReference type="Pfam" id="PF09424">
    <property type="entry name" value="YqeY"/>
    <property type="match status" value="1"/>
</dbReference>
<dbReference type="GO" id="GO:0016884">
    <property type="term" value="F:carbon-nitrogen ligase activity, with glutamine as amido-N-donor"/>
    <property type="evidence" value="ECO:0007669"/>
    <property type="project" value="InterPro"/>
</dbReference>
<organism evidence="3">
    <name type="scientific">freshwater metagenome</name>
    <dbReference type="NCBI Taxonomy" id="449393"/>
    <lineage>
        <taxon>unclassified sequences</taxon>
        <taxon>metagenomes</taxon>
        <taxon>ecological metagenomes</taxon>
    </lineage>
</organism>
<gene>
    <name evidence="2" type="ORF">UFOPK2423_01575</name>
    <name evidence="3" type="ORF">UFOPK3266_00642</name>
</gene>
<dbReference type="InterPro" id="IPR042184">
    <property type="entry name" value="YqeY/Aim41_N"/>
</dbReference>
<sequence>MMSPMSIKETLQSDLTEAIRSRNELHAATIRMVLTAITNEEVSGKSARVLTDAEIITVLSRESKKRREAAEAFAAGDRQDRSDREKAEGEVIALYLPAQLGEAELAQMIKEAIAESGAAGPSGMGAVMKLLQPKIAGKADGAMVSAAVKSALGL</sequence>
<reference evidence="3" key="1">
    <citation type="submission" date="2020-05" db="EMBL/GenBank/DDBJ databases">
        <authorList>
            <person name="Chiriac C."/>
            <person name="Salcher M."/>
            <person name="Ghai R."/>
            <person name="Kavagutti S V."/>
        </authorList>
    </citation>
    <scope>NUCLEOTIDE SEQUENCE</scope>
</reference>
<protein>
    <submittedName>
        <fullName evidence="3">Unannotated protein</fullName>
    </submittedName>
</protein>
<dbReference type="PANTHER" id="PTHR28055:SF1">
    <property type="entry name" value="ALTERED INHERITANCE OF MITOCHONDRIA PROTEIN 41, MITOCHONDRIAL"/>
    <property type="match status" value="1"/>
</dbReference>
<evidence type="ECO:0000313" key="3">
    <source>
        <dbReference type="EMBL" id="CAB4842475.1"/>
    </source>
</evidence>
<proteinExistence type="predicted"/>
<dbReference type="Gene3D" id="1.10.1510.10">
    <property type="entry name" value="Uncharacterised protein YqeY/AIM41 PF09424, N-terminal domain"/>
    <property type="match status" value="1"/>
</dbReference>
<dbReference type="InterPro" id="IPR019004">
    <property type="entry name" value="YqeY/Aim41"/>
</dbReference>
<dbReference type="PANTHER" id="PTHR28055">
    <property type="entry name" value="ALTERED INHERITANCE OF MITOCHONDRIA PROTEIN 41, MITOCHONDRIAL"/>
    <property type="match status" value="1"/>
</dbReference>
<dbReference type="InterPro" id="IPR003789">
    <property type="entry name" value="Asn/Gln_tRNA_amidoTrase-B-like"/>
</dbReference>
<dbReference type="EMBL" id="CAFBAA010000012">
    <property type="protein sequence ID" value="CAB4842475.1"/>
    <property type="molecule type" value="Genomic_DNA"/>
</dbReference>
<feature type="region of interest" description="Disordered" evidence="1">
    <location>
        <begin position="62"/>
        <end position="84"/>
    </location>
</feature>
<dbReference type="InterPro" id="IPR023168">
    <property type="entry name" value="GatB_Yqey_C_2"/>
</dbReference>
<evidence type="ECO:0000256" key="1">
    <source>
        <dbReference type="SAM" id="MobiDB-lite"/>
    </source>
</evidence>
<name>A0A6J7BBP9_9ZZZZ</name>